<evidence type="ECO:0000256" key="3">
    <source>
        <dbReference type="SAM" id="SignalP"/>
    </source>
</evidence>
<organism evidence="4 5">
    <name type="scientific">Trichobilharzia regenti</name>
    <name type="common">Nasal bird schistosome</name>
    <dbReference type="NCBI Taxonomy" id="157069"/>
    <lineage>
        <taxon>Eukaryota</taxon>
        <taxon>Metazoa</taxon>
        <taxon>Spiralia</taxon>
        <taxon>Lophotrochozoa</taxon>
        <taxon>Platyhelminthes</taxon>
        <taxon>Trematoda</taxon>
        <taxon>Digenea</taxon>
        <taxon>Strigeidida</taxon>
        <taxon>Schistosomatoidea</taxon>
        <taxon>Schistosomatidae</taxon>
        <taxon>Trichobilharzia</taxon>
    </lineage>
</organism>
<keyword evidence="3" id="KW-0732">Signal</keyword>
<evidence type="ECO:0000256" key="2">
    <source>
        <dbReference type="SAM" id="Phobius"/>
    </source>
</evidence>
<accession>A0AA85K455</accession>
<dbReference type="Proteomes" id="UP000050795">
    <property type="component" value="Unassembled WGS sequence"/>
</dbReference>
<name>A0AA85K455_TRIRE</name>
<reference evidence="4" key="1">
    <citation type="submission" date="2022-06" db="EMBL/GenBank/DDBJ databases">
        <authorList>
            <person name="Berger JAMES D."/>
            <person name="Berger JAMES D."/>
        </authorList>
    </citation>
    <scope>NUCLEOTIDE SEQUENCE [LARGE SCALE GENOMIC DNA]</scope>
</reference>
<dbReference type="AlphaFoldDB" id="A0AA85K455"/>
<feature type="signal peptide" evidence="3">
    <location>
        <begin position="1"/>
        <end position="23"/>
    </location>
</feature>
<dbReference type="WBParaSite" id="TREG1_71870.1">
    <property type="protein sequence ID" value="TREG1_71870.1"/>
    <property type="gene ID" value="TREG1_71870"/>
</dbReference>
<evidence type="ECO:0000256" key="1">
    <source>
        <dbReference type="SAM" id="MobiDB-lite"/>
    </source>
</evidence>
<reference evidence="5" key="2">
    <citation type="submission" date="2023-11" db="UniProtKB">
        <authorList>
            <consortium name="WormBaseParasite"/>
        </authorList>
    </citation>
    <scope>IDENTIFICATION</scope>
</reference>
<keyword evidence="2" id="KW-0472">Membrane</keyword>
<sequence>MPMKMMSYPVIIIFILHLSTIKSNPDENLSPDEPPNDKITEKTNTMEETDGNLTTFTNYSSSADAFVSTSRPVNNDAQTDNRAIRKEEVQTTNETVPETHKTEQQIEDTIVEQIPEEITNETQNAGKEDGNTQSIPDAAAVAITAEQETQTAIVETNSTKQEAETQMDINTSVASSGATNMTYVLNENSSFEKANAYDEEKTTEKSQIVTESTEKHPHPIRALNPAIILLMVCVCILSVSGIASIIYCALQTGFRDNPTLIRLKVFGQNTPYTTFSNENL</sequence>
<keyword evidence="2" id="KW-0812">Transmembrane</keyword>
<protein>
    <submittedName>
        <fullName evidence="5">Uncharacterized protein</fullName>
    </submittedName>
</protein>
<keyword evidence="2" id="KW-1133">Transmembrane helix</keyword>
<feature type="region of interest" description="Disordered" evidence="1">
    <location>
        <begin position="24"/>
        <end position="43"/>
    </location>
</feature>
<feature type="transmembrane region" description="Helical" evidence="2">
    <location>
        <begin position="226"/>
        <end position="250"/>
    </location>
</feature>
<feature type="chain" id="PRO_5041664142" evidence="3">
    <location>
        <begin position="24"/>
        <end position="280"/>
    </location>
</feature>
<keyword evidence="4" id="KW-1185">Reference proteome</keyword>
<evidence type="ECO:0000313" key="4">
    <source>
        <dbReference type="Proteomes" id="UP000050795"/>
    </source>
</evidence>
<evidence type="ECO:0000313" key="5">
    <source>
        <dbReference type="WBParaSite" id="TREG1_71870.1"/>
    </source>
</evidence>
<proteinExistence type="predicted"/>